<reference evidence="2 3" key="1">
    <citation type="journal article" date="2009" name="Stand. Genomic Sci.">
        <title>Complete genome sequence of Dyadobacter fermentans type strain (NS114).</title>
        <authorList>
            <person name="Lang E."/>
            <person name="Lapidus A."/>
            <person name="Chertkov O."/>
            <person name="Brettin T."/>
            <person name="Detter J.C."/>
            <person name="Han C."/>
            <person name="Copeland A."/>
            <person name="Glavina Del Rio T."/>
            <person name="Nolan M."/>
            <person name="Chen F."/>
            <person name="Lucas S."/>
            <person name="Tice H."/>
            <person name="Cheng J.F."/>
            <person name="Land M."/>
            <person name="Hauser L."/>
            <person name="Chang Y.J."/>
            <person name="Jeffries C.D."/>
            <person name="Kopitz M."/>
            <person name="Bruce D."/>
            <person name="Goodwin L."/>
            <person name="Pitluck S."/>
            <person name="Ovchinnikova G."/>
            <person name="Pati A."/>
            <person name="Ivanova N."/>
            <person name="Mavrommatis K."/>
            <person name="Chen A."/>
            <person name="Palaniappan K."/>
            <person name="Chain P."/>
            <person name="Bristow J."/>
            <person name="Eisen J.A."/>
            <person name="Markowitz V."/>
            <person name="Hugenholtz P."/>
            <person name="Goker M."/>
            <person name="Rohde M."/>
            <person name="Kyrpides N.C."/>
            <person name="Klenk H.P."/>
        </authorList>
    </citation>
    <scope>NUCLEOTIDE SEQUENCE [LARGE SCALE GENOMIC DNA]</scope>
    <source>
        <strain evidence="3">ATCC 700827 / DSM 18053 / CIP 107007 / KCTC 52180 / NS114</strain>
    </source>
</reference>
<keyword evidence="3" id="KW-1185">Reference proteome</keyword>
<dbReference type="Proteomes" id="UP000002011">
    <property type="component" value="Chromosome"/>
</dbReference>
<evidence type="ECO:0000313" key="3">
    <source>
        <dbReference type="Proteomes" id="UP000002011"/>
    </source>
</evidence>
<evidence type="ECO:0000313" key="2">
    <source>
        <dbReference type="EMBL" id="ACT92819.1"/>
    </source>
</evidence>
<dbReference type="AlphaFoldDB" id="C6VSJ7"/>
<dbReference type="OrthoDB" id="4367389at2"/>
<dbReference type="GO" id="GO:0016491">
    <property type="term" value="F:oxidoreductase activity"/>
    <property type="evidence" value="ECO:0007669"/>
    <property type="project" value="UniProtKB-KW"/>
</dbReference>
<name>C6VSJ7_DYAFD</name>
<dbReference type="UniPathway" id="UPA00193"/>
<dbReference type="Gene3D" id="3.20.20.220">
    <property type="match status" value="1"/>
</dbReference>
<dbReference type="RefSeq" id="WP_015811073.1">
    <property type="nucleotide sequence ID" value="NC_013037.1"/>
</dbReference>
<sequence>MFLQKIKSRESGVVLYGITPPKADTTADRVAEIAHKTIERLSSLDIDALVVYDVQDESARTKEERPFPFLNALDPLVFASEFLGALNVPKIIYRPAGKFSPDELSDWLEQLHDQSFYPVFVGVPAPDFPVKTSLPEAYQIWRKHEATSAIGAVTIPERHKVLQDEDVRILDKMECGVSYFISQCVFDLEYARQVIEDLAQRCERQQVSPPTIIFTLTACGSEKTLQFMEWLGIHVPDALKDDFRKSEDILDKSVNVCLDIASALTSLCIERAIPFGFNIESVAIRKAEIEASVYMARQISEMLKEKGVRKPSAPELVRDQQ</sequence>
<dbReference type="InterPro" id="IPR029041">
    <property type="entry name" value="FAD-linked_oxidoreductase-like"/>
</dbReference>
<gene>
    <name evidence="2" type="ordered locus">Dfer_1575</name>
</gene>
<protein>
    <submittedName>
        <fullName evidence="2">Uncharacterized protein</fullName>
    </submittedName>
</protein>
<dbReference type="STRING" id="471854.Dfer_1575"/>
<organism evidence="2 3">
    <name type="scientific">Dyadobacter fermentans (strain ATCC 700827 / DSM 18053 / CIP 107007 / KCTC 52180 / NS114)</name>
    <dbReference type="NCBI Taxonomy" id="471854"/>
    <lineage>
        <taxon>Bacteria</taxon>
        <taxon>Pseudomonadati</taxon>
        <taxon>Bacteroidota</taxon>
        <taxon>Cytophagia</taxon>
        <taxon>Cytophagales</taxon>
        <taxon>Spirosomataceae</taxon>
        <taxon>Dyadobacter</taxon>
    </lineage>
</organism>
<evidence type="ECO:0000256" key="1">
    <source>
        <dbReference type="ARBA" id="ARBA00023002"/>
    </source>
</evidence>
<accession>C6VSJ7</accession>
<keyword evidence="1" id="KW-0560">Oxidoreductase</keyword>
<dbReference type="GO" id="GO:0035999">
    <property type="term" value="P:tetrahydrofolate interconversion"/>
    <property type="evidence" value="ECO:0007669"/>
    <property type="project" value="UniProtKB-UniPathway"/>
</dbReference>
<dbReference type="SUPFAM" id="SSF51730">
    <property type="entry name" value="FAD-linked oxidoreductase"/>
    <property type="match status" value="1"/>
</dbReference>
<dbReference type="EMBL" id="CP001619">
    <property type="protein sequence ID" value="ACT92819.1"/>
    <property type="molecule type" value="Genomic_DNA"/>
</dbReference>
<dbReference type="eggNOG" id="COG0685">
    <property type="taxonomic scope" value="Bacteria"/>
</dbReference>
<proteinExistence type="predicted"/>
<dbReference type="HOGENOM" id="CLU_054649_0_0_10"/>
<dbReference type="KEGG" id="dfe:Dfer_1575"/>